<dbReference type="SUPFAM" id="SSF47113">
    <property type="entry name" value="Histone-fold"/>
    <property type="match status" value="1"/>
</dbReference>
<dbReference type="InterPro" id="IPR050568">
    <property type="entry name" value="Transcr_DNA_Rep_Reg"/>
</dbReference>
<feature type="domain" description="Transcription factor CBF/NF-Y/archaeal histone" evidence="3">
    <location>
        <begin position="12"/>
        <end position="56"/>
    </location>
</feature>
<dbReference type="CDD" id="cd22924">
    <property type="entry name" value="HFD_CHRAC1-like"/>
    <property type="match status" value="1"/>
</dbReference>
<dbReference type="Gene3D" id="1.10.20.10">
    <property type="entry name" value="Histone, subunit A"/>
    <property type="match status" value="1"/>
</dbReference>
<organism evidence="4 5">
    <name type="scientific">Limulus polyphemus</name>
    <name type="common">Atlantic horseshoe crab</name>
    <dbReference type="NCBI Taxonomy" id="6850"/>
    <lineage>
        <taxon>Eukaryota</taxon>
        <taxon>Metazoa</taxon>
        <taxon>Ecdysozoa</taxon>
        <taxon>Arthropoda</taxon>
        <taxon>Chelicerata</taxon>
        <taxon>Merostomata</taxon>
        <taxon>Xiphosura</taxon>
        <taxon>Limulidae</taxon>
        <taxon>Limulus</taxon>
    </lineage>
</organism>
<comment type="subcellular location">
    <subcellularLocation>
        <location evidence="1">Nucleus</location>
    </subcellularLocation>
</comment>
<protein>
    <submittedName>
        <fullName evidence="5">Chromatin accessibility complex protein 1-like</fullName>
    </submittedName>
</protein>
<dbReference type="InterPro" id="IPR009072">
    <property type="entry name" value="Histone-fold"/>
</dbReference>
<proteinExistence type="predicted"/>
<dbReference type="Pfam" id="PF00808">
    <property type="entry name" value="CBFD_NFYB_HMF"/>
    <property type="match status" value="1"/>
</dbReference>
<evidence type="ECO:0000259" key="3">
    <source>
        <dbReference type="Pfam" id="PF00808"/>
    </source>
</evidence>
<keyword evidence="4" id="KW-1185">Reference proteome</keyword>
<dbReference type="PANTHER" id="PTHR10252">
    <property type="entry name" value="HISTONE-LIKE TRANSCRIPTION FACTOR CCAAT-RELATED"/>
    <property type="match status" value="1"/>
</dbReference>
<dbReference type="GeneID" id="106472503"/>
<gene>
    <name evidence="5" type="primary">LOC106472503</name>
</gene>
<evidence type="ECO:0000313" key="5">
    <source>
        <dbReference type="RefSeq" id="XP_013788612.1"/>
    </source>
</evidence>
<reference evidence="5" key="1">
    <citation type="submission" date="2025-08" db="UniProtKB">
        <authorList>
            <consortium name="RefSeq"/>
        </authorList>
    </citation>
    <scope>IDENTIFICATION</scope>
    <source>
        <tissue evidence="5">Muscle</tissue>
    </source>
</reference>
<accession>A0ABM1BTZ5</accession>
<name>A0ABM1BTZ5_LIMPO</name>
<dbReference type="PANTHER" id="PTHR10252:SF54">
    <property type="entry name" value="CHROMATIN ACCESSIBILITY COMPLEX PROTEIN 1"/>
    <property type="match status" value="1"/>
</dbReference>
<evidence type="ECO:0000256" key="2">
    <source>
        <dbReference type="ARBA" id="ARBA00023242"/>
    </source>
</evidence>
<sequence length="114" mass="13117">MEGSSKASKHGSFPTSRIRMIMRSSPDVTSISPDSVTLISKAAELFVTYLAQQAHHRNEDKTEIDYDDLAEIVNTQDHLEFLLDIIPRKIKIAEYLEILKKVEKEEEEREEIDI</sequence>
<dbReference type="RefSeq" id="XP_013788612.1">
    <property type="nucleotide sequence ID" value="XM_013933158.2"/>
</dbReference>
<keyword evidence="2" id="KW-0539">Nucleus</keyword>
<evidence type="ECO:0000313" key="4">
    <source>
        <dbReference type="Proteomes" id="UP000694941"/>
    </source>
</evidence>
<evidence type="ECO:0000256" key="1">
    <source>
        <dbReference type="ARBA" id="ARBA00004123"/>
    </source>
</evidence>
<dbReference type="InterPro" id="IPR003958">
    <property type="entry name" value="CBFA_NFYB_domain"/>
</dbReference>
<dbReference type="Proteomes" id="UP000694941">
    <property type="component" value="Unplaced"/>
</dbReference>